<evidence type="ECO:0000256" key="1">
    <source>
        <dbReference type="ARBA" id="ARBA00022676"/>
    </source>
</evidence>
<organism evidence="4 5">
    <name type="scientific">Arenimonas oryziterrae DSM 21050 = YC6267</name>
    <dbReference type="NCBI Taxonomy" id="1121015"/>
    <lineage>
        <taxon>Bacteria</taxon>
        <taxon>Pseudomonadati</taxon>
        <taxon>Pseudomonadota</taxon>
        <taxon>Gammaproteobacteria</taxon>
        <taxon>Lysobacterales</taxon>
        <taxon>Lysobacteraceae</taxon>
        <taxon>Arenimonas</taxon>
    </lineage>
</organism>
<dbReference type="eggNOG" id="COG0859">
    <property type="taxonomic scope" value="Bacteria"/>
</dbReference>
<comment type="caution">
    <text evidence="4">The sequence shown here is derived from an EMBL/GenBank/DDBJ whole genome shotgun (WGS) entry which is preliminary data.</text>
</comment>
<dbReference type="InterPro" id="IPR051199">
    <property type="entry name" value="LPS_LOS_Heptosyltrfase"/>
</dbReference>
<dbReference type="AlphaFoldDB" id="A0A091B9X3"/>
<dbReference type="InterPro" id="IPR002201">
    <property type="entry name" value="Glyco_trans_9"/>
</dbReference>
<proteinExistence type="inferred from homology"/>
<evidence type="ECO:0000313" key="4">
    <source>
        <dbReference type="EMBL" id="KFN41260.1"/>
    </source>
</evidence>
<evidence type="ECO:0000256" key="3">
    <source>
        <dbReference type="ARBA" id="ARBA00043995"/>
    </source>
</evidence>
<protein>
    <recommendedName>
        <fullName evidence="6">ADP-heptose--LPS heptosyltransferase</fullName>
    </recommendedName>
</protein>
<comment type="similarity">
    <text evidence="3">Belongs to the glycosyltransferase 9 family.</text>
</comment>
<sequence>MSPPAAPRSICLLRLSALGDATHVVPLVRTLRRAWPDVPITWIIGKGEAKMLEGLEGVEFIVFDKRAGRAGIQDLRRQLAGRRFEVLLQMQLALRANLLSAFIRADRRIGYDRARSKEGHGLFINQRIDVGGHHVLDAFGKFCEPLGLVQDRVEWNLPVPQAARDWAAEQLPGDQPTLLVSPCSSHALRNWAPERYAAVADHAAAQGWRIALCGGRSQLERDTGDAILAAMRAPAIDLIGKDTLKQLLALLERATLVLSPDSGPAHMANAMGTKVIGLFACTDRERCGPYSDLRWSVNHYDEAARRFLGKPASEIGWGKRVEFPGVMDLIPVTEVIERFDAFRRDAGMA</sequence>
<evidence type="ECO:0000313" key="5">
    <source>
        <dbReference type="Proteomes" id="UP000029385"/>
    </source>
</evidence>
<evidence type="ECO:0008006" key="6">
    <source>
        <dbReference type="Google" id="ProtNLM"/>
    </source>
</evidence>
<dbReference type="Pfam" id="PF01075">
    <property type="entry name" value="Glyco_transf_9"/>
    <property type="match status" value="1"/>
</dbReference>
<dbReference type="SUPFAM" id="SSF53756">
    <property type="entry name" value="UDP-Glycosyltransferase/glycogen phosphorylase"/>
    <property type="match status" value="1"/>
</dbReference>
<dbReference type="FunFam" id="3.40.50.2000:FF:000023">
    <property type="entry name" value="ADP-heptose--LPS heptosyltransferase II"/>
    <property type="match status" value="1"/>
</dbReference>
<gene>
    <name evidence="4" type="ORF">N789_05060</name>
</gene>
<dbReference type="PATRIC" id="fig|1121015.4.peg.2695"/>
<dbReference type="PANTHER" id="PTHR30160:SF21">
    <property type="entry name" value="LIPOPOLYSACCHARIDE CORE HEPTOSYLTRANSFERASE OPSX"/>
    <property type="match status" value="1"/>
</dbReference>
<dbReference type="GO" id="GO:0005829">
    <property type="term" value="C:cytosol"/>
    <property type="evidence" value="ECO:0007669"/>
    <property type="project" value="TreeGrafter"/>
</dbReference>
<dbReference type="STRING" id="1121015.GCA_000420545_00285"/>
<dbReference type="CDD" id="cd03789">
    <property type="entry name" value="GT9_LPS_heptosyltransferase"/>
    <property type="match status" value="1"/>
</dbReference>
<name>A0A091B9X3_9GAMM</name>
<dbReference type="GO" id="GO:0008713">
    <property type="term" value="F:ADP-heptose-lipopolysaccharide heptosyltransferase activity"/>
    <property type="evidence" value="ECO:0007669"/>
    <property type="project" value="TreeGrafter"/>
</dbReference>
<evidence type="ECO:0000256" key="2">
    <source>
        <dbReference type="ARBA" id="ARBA00022679"/>
    </source>
</evidence>
<dbReference type="GO" id="GO:0009244">
    <property type="term" value="P:lipopolysaccharide core region biosynthetic process"/>
    <property type="evidence" value="ECO:0007669"/>
    <property type="project" value="TreeGrafter"/>
</dbReference>
<keyword evidence="2" id="KW-0808">Transferase</keyword>
<dbReference type="EMBL" id="AVCI01000045">
    <property type="protein sequence ID" value="KFN41260.1"/>
    <property type="molecule type" value="Genomic_DNA"/>
</dbReference>
<accession>A0A091B9X3</accession>
<dbReference type="Gene3D" id="3.40.50.2000">
    <property type="entry name" value="Glycogen Phosphorylase B"/>
    <property type="match status" value="2"/>
</dbReference>
<reference evidence="4 5" key="1">
    <citation type="submission" date="2013-09" db="EMBL/GenBank/DDBJ databases">
        <title>Genome sequencing of Arenimonas oryziterrae.</title>
        <authorList>
            <person name="Chen F."/>
            <person name="Wang G."/>
        </authorList>
    </citation>
    <scope>NUCLEOTIDE SEQUENCE [LARGE SCALE GENOMIC DNA]</scope>
    <source>
        <strain evidence="4 5">YC6267</strain>
    </source>
</reference>
<dbReference type="Proteomes" id="UP000029385">
    <property type="component" value="Unassembled WGS sequence"/>
</dbReference>
<keyword evidence="5" id="KW-1185">Reference proteome</keyword>
<keyword evidence="1" id="KW-0328">Glycosyltransferase</keyword>
<dbReference type="PANTHER" id="PTHR30160">
    <property type="entry name" value="TETRAACYLDISACCHARIDE 4'-KINASE-RELATED"/>
    <property type="match status" value="1"/>
</dbReference>
<dbReference type="RefSeq" id="WP_022967957.1">
    <property type="nucleotide sequence ID" value="NZ_ATVD01000001.1"/>
</dbReference>
<dbReference type="OrthoDB" id="9781892at2"/>